<feature type="domain" description="Plant heme peroxidase family profile" evidence="20">
    <location>
        <begin position="33"/>
        <end position="337"/>
    </location>
</feature>
<dbReference type="InterPro" id="IPR002016">
    <property type="entry name" value="Haem_peroxidase"/>
</dbReference>
<feature type="disulfide bond" evidence="18">
    <location>
        <begin position="77"/>
        <end position="82"/>
    </location>
</feature>
<dbReference type="EMBL" id="BTGU01000031">
    <property type="protein sequence ID" value="GMN49552.1"/>
    <property type="molecule type" value="Genomic_DNA"/>
</dbReference>
<feature type="active site" description="Proton acceptor" evidence="14">
    <location>
        <position position="75"/>
    </location>
</feature>
<dbReference type="GO" id="GO:0140825">
    <property type="term" value="F:lactoperoxidase activity"/>
    <property type="evidence" value="ECO:0007669"/>
    <property type="project" value="UniProtKB-EC"/>
</dbReference>
<dbReference type="Gene3D" id="1.10.420.10">
    <property type="entry name" value="Peroxidase, domain 2"/>
    <property type="match status" value="1"/>
</dbReference>
<evidence type="ECO:0000256" key="1">
    <source>
        <dbReference type="ARBA" id="ARBA00000189"/>
    </source>
</evidence>
<keyword evidence="10 16" id="KW-0408">Iron</keyword>
<evidence type="ECO:0000259" key="20">
    <source>
        <dbReference type="PROSITE" id="PS50873"/>
    </source>
</evidence>
<evidence type="ECO:0000256" key="9">
    <source>
        <dbReference type="ARBA" id="ARBA00023002"/>
    </source>
</evidence>
<evidence type="ECO:0000256" key="16">
    <source>
        <dbReference type="PIRSR" id="PIRSR600823-3"/>
    </source>
</evidence>
<dbReference type="InterPro" id="IPR019793">
    <property type="entry name" value="Peroxidases_heam-ligand_BS"/>
</dbReference>
<comment type="subcellular location">
    <subcellularLocation>
        <location evidence="19">Secreted</location>
    </subcellularLocation>
</comment>
<keyword evidence="19" id="KW-0732">Signal</keyword>
<feature type="binding site" evidence="16">
    <location>
        <position position="97"/>
    </location>
    <ligand>
        <name>Ca(2+)</name>
        <dbReference type="ChEBI" id="CHEBI:29108"/>
        <label>1</label>
    </ligand>
</feature>
<evidence type="ECO:0000313" key="21">
    <source>
        <dbReference type="EMBL" id="GMN49552.1"/>
    </source>
</evidence>
<feature type="binding site" evidence="16">
    <location>
        <position position="255"/>
    </location>
    <ligand>
        <name>Ca(2+)</name>
        <dbReference type="ChEBI" id="CHEBI:29108"/>
        <label>2</label>
    </ligand>
</feature>
<dbReference type="FunFam" id="1.10.520.10:FF:000009">
    <property type="entry name" value="Peroxidase"/>
    <property type="match status" value="1"/>
</dbReference>
<evidence type="ECO:0000256" key="12">
    <source>
        <dbReference type="ARBA" id="ARBA00023180"/>
    </source>
</evidence>
<comment type="similarity">
    <text evidence="3">Belongs to the peroxidase family. Ascorbate peroxidase subfamily.</text>
</comment>
<protein>
    <recommendedName>
        <fullName evidence="4 19">Peroxidase</fullName>
        <ecNumber evidence="4 19">1.11.1.7</ecNumber>
    </recommendedName>
</protein>
<evidence type="ECO:0000256" key="18">
    <source>
        <dbReference type="PIRSR" id="PIRSR600823-5"/>
    </source>
</evidence>
<feature type="binding site" evidence="16">
    <location>
        <position position="79"/>
    </location>
    <ligand>
        <name>Ca(2+)</name>
        <dbReference type="ChEBI" id="CHEBI:29108"/>
        <label>1</label>
    </ligand>
</feature>
<dbReference type="GO" id="GO:0042744">
    <property type="term" value="P:hydrogen peroxide catabolic process"/>
    <property type="evidence" value="ECO:0007669"/>
    <property type="project" value="UniProtKB-KW"/>
</dbReference>
<keyword evidence="8 16" id="KW-0106">Calcium</keyword>
<evidence type="ECO:0000256" key="13">
    <source>
        <dbReference type="ARBA" id="ARBA00023324"/>
    </source>
</evidence>
<sequence length="337" mass="36810">MSTLKLVLVASGLLFMIFAGGKSVSDSNRDDHQLSPSFYDETCPRVSSIVRKIVRRVQYKTHPRTISSLARLHFHDCFVNGCDGSILLDNTEKIESEKEALPNKNSLRGVEIIDEIKTAVEKACPATVSCADILAMAAAHSVCLSGGPSWRVRLGRRDSRIANRSGANVAIPMGFDTLDVLKSKFSAVGLNHTIDLVSLSGAHTFGRAQCGIILPRLYNFSNTGVPDPMLNPSFLPRLRRVCPRDGNGTTLANQDPTTPDTFDNNYFTVLKAKKGLLTSDQVLYSTPGADTIEIVNKFSASQTTFFKSFAQSMIKMGNISPLTGTHGEIRLNCRRVN</sequence>
<dbReference type="InterPro" id="IPR000823">
    <property type="entry name" value="Peroxidase_pln"/>
</dbReference>
<feature type="disulfide bond" evidence="18">
    <location>
        <begin position="130"/>
        <end position="333"/>
    </location>
</feature>
<comment type="similarity">
    <text evidence="19">Belongs to the peroxidase family. Classical plant (class III) peroxidase subfamily.</text>
</comment>
<dbReference type="PROSITE" id="PS50873">
    <property type="entry name" value="PEROXIDASE_4"/>
    <property type="match status" value="1"/>
</dbReference>
<feature type="binding site" evidence="16">
    <location>
        <position position="83"/>
    </location>
    <ligand>
        <name>Ca(2+)</name>
        <dbReference type="ChEBI" id="CHEBI:29108"/>
        <label>1</label>
    </ligand>
</feature>
<dbReference type="CDD" id="cd00693">
    <property type="entry name" value="secretory_peroxidase"/>
    <property type="match status" value="1"/>
</dbReference>
<gene>
    <name evidence="21" type="ORF">TIFTF001_018712</name>
</gene>
<evidence type="ECO:0000256" key="15">
    <source>
        <dbReference type="PIRSR" id="PIRSR600823-2"/>
    </source>
</evidence>
<dbReference type="FunFam" id="1.10.420.10:FF:000001">
    <property type="entry name" value="Peroxidase"/>
    <property type="match status" value="1"/>
</dbReference>
<dbReference type="AlphaFoldDB" id="A0AA88AEI9"/>
<evidence type="ECO:0000256" key="11">
    <source>
        <dbReference type="ARBA" id="ARBA00023157"/>
    </source>
</evidence>
<proteinExistence type="inferred from homology"/>
<evidence type="ECO:0000256" key="19">
    <source>
        <dbReference type="RuleBase" id="RU362060"/>
    </source>
</evidence>
<evidence type="ECO:0000256" key="6">
    <source>
        <dbReference type="ARBA" id="ARBA00022617"/>
    </source>
</evidence>
<dbReference type="PRINTS" id="PR00458">
    <property type="entry name" value="PEROXIDASE"/>
</dbReference>
<evidence type="ECO:0000256" key="5">
    <source>
        <dbReference type="ARBA" id="ARBA00022559"/>
    </source>
</evidence>
<feature type="signal peptide" evidence="19">
    <location>
        <begin position="1"/>
        <end position="23"/>
    </location>
</feature>
<evidence type="ECO:0000256" key="17">
    <source>
        <dbReference type="PIRSR" id="PIRSR600823-4"/>
    </source>
</evidence>
<comment type="cofactor">
    <cofactor evidence="16 19">
        <name>Ca(2+)</name>
        <dbReference type="ChEBI" id="CHEBI:29108"/>
    </cofactor>
    <text evidence="16 19">Binds 2 calcium ions per subunit.</text>
</comment>
<feature type="site" description="Transition state stabilizer" evidence="17">
    <location>
        <position position="71"/>
    </location>
</feature>
<keyword evidence="6 19" id="KW-0349">Heme</keyword>
<dbReference type="InterPro" id="IPR033905">
    <property type="entry name" value="Secretory_peroxidase"/>
</dbReference>
<feature type="binding site" description="axial binding residue" evidence="16">
    <location>
        <position position="203"/>
    </location>
    <ligand>
        <name>heme b</name>
        <dbReference type="ChEBI" id="CHEBI:60344"/>
    </ligand>
    <ligandPart>
        <name>Fe</name>
        <dbReference type="ChEBI" id="CHEBI:18248"/>
    </ligandPart>
</feature>
<dbReference type="GO" id="GO:0005576">
    <property type="term" value="C:extracellular region"/>
    <property type="evidence" value="ECO:0007669"/>
    <property type="project" value="UniProtKB-SubCell"/>
</dbReference>
<keyword evidence="12" id="KW-0325">Glycoprotein</keyword>
<evidence type="ECO:0000256" key="2">
    <source>
        <dbReference type="ARBA" id="ARBA00002322"/>
    </source>
</evidence>
<keyword evidence="13 19" id="KW-0376">Hydrogen peroxide</keyword>
<name>A0AA88AEI9_FICCA</name>
<feature type="binding site" evidence="16">
    <location>
        <position position="76"/>
    </location>
    <ligand>
        <name>Ca(2+)</name>
        <dbReference type="ChEBI" id="CHEBI:29108"/>
        <label>1</label>
    </ligand>
</feature>
<keyword evidence="19" id="KW-0964">Secreted</keyword>
<accession>A0AA88AEI9</accession>
<dbReference type="GO" id="GO:0046872">
    <property type="term" value="F:metal ion binding"/>
    <property type="evidence" value="ECO:0007669"/>
    <property type="project" value="UniProtKB-UniRule"/>
</dbReference>
<dbReference type="PANTHER" id="PTHR31388:SF270">
    <property type="entry name" value="PEROXIDASE 22-RELATED"/>
    <property type="match status" value="1"/>
</dbReference>
<feature type="chain" id="PRO_5041517603" description="Peroxidase" evidence="19">
    <location>
        <begin position="24"/>
        <end position="337"/>
    </location>
</feature>
<reference evidence="21" key="1">
    <citation type="submission" date="2023-07" db="EMBL/GenBank/DDBJ databases">
        <title>draft genome sequence of fig (Ficus carica).</title>
        <authorList>
            <person name="Takahashi T."/>
            <person name="Nishimura K."/>
        </authorList>
    </citation>
    <scope>NUCLEOTIDE SEQUENCE</scope>
</reference>
<feature type="binding site" evidence="16">
    <location>
        <position position="263"/>
    </location>
    <ligand>
        <name>Ca(2+)</name>
        <dbReference type="ChEBI" id="CHEBI:29108"/>
        <label>2</label>
    </ligand>
</feature>
<dbReference type="InterPro" id="IPR010255">
    <property type="entry name" value="Haem_peroxidase_sf"/>
</dbReference>
<evidence type="ECO:0000256" key="4">
    <source>
        <dbReference type="ARBA" id="ARBA00012313"/>
    </source>
</evidence>
<keyword evidence="7 16" id="KW-0479">Metal-binding</keyword>
<dbReference type="SUPFAM" id="SSF48113">
    <property type="entry name" value="Heme-dependent peroxidases"/>
    <property type="match status" value="1"/>
</dbReference>
<evidence type="ECO:0000256" key="14">
    <source>
        <dbReference type="PIRSR" id="PIRSR600823-1"/>
    </source>
</evidence>
<comment type="cofactor">
    <cofactor evidence="16 19">
        <name>heme b</name>
        <dbReference type="ChEBI" id="CHEBI:60344"/>
    </cofactor>
    <text evidence="16 19">Binds 1 heme b (iron(II)-protoporphyrin IX) group per subunit.</text>
</comment>
<comment type="caution">
    <text evidence="21">The sequence shown here is derived from an EMBL/GenBank/DDBJ whole genome shotgun (WGS) entry which is preliminary data.</text>
</comment>
<dbReference type="Pfam" id="PF00141">
    <property type="entry name" value="peroxidase"/>
    <property type="match status" value="1"/>
</dbReference>
<evidence type="ECO:0000256" key="10">
    <source>
        <dbReference type="ARBA" id="ARBA00023004"/>
    </source>
</evidence>
<dbReference type="PRINTS" id="PR00461">
    <property type="entry name" value="PLPEROXIDASE"/>
</dbReference>
<feature type="binding site" evidence="16">
    <location>
        <position position="81"/>
    </location>
    <ligand>
        <name>Ca(2+)</name>
        <dbReference type="ChEBI" id="CHEBI:29108"/>
        <label>1</label>
    </ligand>
</feature>
<feature type="binding site" evidence="16">
    <location>
        <position position="85"/>
    </location>
    <ligand>
        <name>Ca(2+)</name>
        <dbReference type="ChEBI" id="CHEBI:29108"/>
        <label>1</label>
    </ligand>
</feature>
<evidence type="ECO:0000256" key="8">
    <source>
        <dbReference type="ARBA" id="ARBA00022837"/>
    </source>
</evidence>
<dbReference type="Gramene" id="FCD_00021873-RA">
    <property type="protein sequence ID" value="FCD_00021873-RA:cds"/>
    <property type="gene ID" value="FCD_00021873"/>
</dbReference>
<keyword evidence="11 18" id="KW-1015">Disulfide bond</keyword>
<keyword evidence="9 19" id="KW-0560">Oxidoreductase</keyword>
<dbReference type="EC" id="1.11.1.7" evidence="4 19"/>
<evidence type="ECO:0000256" key="3">
    <source>
        <dbReference type="ARBA" id="ARBA00006873"/>
    </source>
</evidence>
<comment type="function">
    <text evidence="2">Removal of H(2)O(2), oxidation of toxic reductants, biosynthesis and degradation of lignin, suberization, auxin catabolism, response to environmental stresses such as wounding, pathogen attack and oxidative stress. These functions might be dependent on each isozyme/isoform in each plant tissue.</text>
</comment>
<feature type="binding site" evidence="15">
    <location>
        <position position="172"/>
    </location>
    <ligand>
        <name>substrate</name>
    </ligand>
</feature>
<dbReference type="Gene3D" id="1.10.520.10">
    <property type="match status" value="1"/>
</dbReference>
<feature type="disulfide bond" evidence="18">
    <location>
        <begin position="210"/>
        <end position="242"/>
    </location>
</feature>
<feature type="disulfide bond" evidence="18">
    <location>
        <begin position="43"/>
        <end position="124"/>
    </location>
</feature>
<organism evidence="21 22">
    <name type="scientific">Ficus carica</name>
    <name type="common">Common fig</name>
    <dbReference type="NCBI Taxonomy" id="3494"/>
    <lineage>
        <taxon>Eukaryota</taxon>
        <taxon>Viridiplantae</taxon>
        <taxon>Streptophyta</taxon>
        <taxon>Embryophyta</taxon>
        <taxon>Tracheophyta</taxon>
        <taxon>Spermatophyta</taxon>
        <taxon>Magnoliopsida</taxon>
        <taxon>eudicotyledons</taxon>
        <taxon>Gunneridae</taxon>
        <taxon>Pentapetalae</taxon>
        <taxon>rosids</taxon>
        <taxon>fabids</taxon>
        <taxon>Rosales</taxon>
        <taxon>Moraceae</taxon>
        <taxon>Ficeae</taxon>
        <taxon>Ficus</taxon>
    </lineage>
</organism>
<dbReference type="GO" id="GO:0020037">
    <property type="term" value="F:heme binding"/>
    <property type="evidence" value="ECO:0007669"/>
    <property type="project" value="UniProtKB-UniRule"/>
</dbReference>
<comment type="catalytic activity">
    <reaction evidence="1 19">
        <text>2 a phenolic donor + H2O2 = 2 a phenolic radical donor + 2 H2O</text>
        <dbReference type="Rhea" id="RHEA:56136"/>
        <dbReference type="ChEBI" id="CHEBI:15377"/>
        <dbReference type="ChEBI" id="CHEBI:16240"/>
        <dbReference type="ChEBI" id="CHEBI:139520"/>
        <dbReference type="ChEBI" id="CHEBI:139521"/>
        <dbReference type="EC" id="1.11.1.7"/>
    </reaction>
</comment>
<keyword evidence="22" id="KW-1185">Reference proteome</keyword>
<keyword evidence="5 19" id="KW-0575">Peroxidase</keyword>
<dbReference type="PANTHER" id="PTHR31388">
    <property type="entry name" value="PEROXIDASE 72-RELATED"/>
    <property type="match status" value="1"/>
</dbReference>
<dbReference type="GO" id="GO:0006979">
    <property type="term" value="P:response to oxidative stress"/>
    <property type="evidence" value="ECO:0007669"/>
    <property type="project" value="UniProtKB-UniRule"/>
</dbReference>
<dbReference type="Proteomes" id="UP001187192">
    <property type="component" value="Unassembled WGS sequence"/>
</dbReference>
<evidence type="ECO:0000313" key="22">
    <source>
        <dbReference type="Proteomes" id="UP001187192"/>
    </source>
</evidence>
<feature type="binding site" evidence="16">
    <location>
        <position position="258"/>
    </location>
    <ligand>
        <name>Ca(2+)</name>
        <dbReference type="ChEBI" id="CHEBI:29108"/>
        <label>2</label>
    </ligand>
</feature>
<feature type="binding site" evidence="16">
    <location>
        <position position="204"/>
    </location>
    <ligand>
        <name>Ca(2+)</name>
        <dbReference type="ChEBI" id="CHEBI:29108"/>
        <label>2</label>
    </ligand>
</feature>
<evidence type="ECO:0000256" key="7">
    <source>
        <dbReference type="ARBA" id="ARBA00022723"/>
    </source>
</evidence>
<dbReference type="PROSITE" id="PS00435">
    <property type="entry name" value="PEROXIDASE_1"/>
    <property type="match status" value="1"/>
</dbReference>